<gene>
    <name evidence="2" type="ORF">F4560_000094</name>
</gene>
<organism evidence="2 3">
    <name type="scientific">Saccharothrix ecbatanensis</name>
    <dbReference type="NCBI Taxonomy" id="1105145"/>
    <lineage>
        <taxon>Bacteria</taxon>
        <taxon>Bacillati</taxon>
        <taxon>Actinomycetota</taxon>
        <taxon>Actinomycetes</taxon>
        <taxon>Pseudonocardiales</taxon>
        <taxon>Pseudonocardiaceae</taxon>
        <taxon>Saccharothrix</taxon>
    </lineage>
</organism>
<reference evidence="2 3" key="1">
    <citation type="submission" date="2020-08" db="EMBL/GenBank/DDBJ databases">
        <title>Sequencing the genomes of 1000 actinobacteria strains.</title>
        <authorList>
            <person name="Klenk H.-P."/>
        </authorList>
    </citation>
    <scope>NUCLEOTIDE SEQUENCE [LARGE SCALE GENOMIC DNA]</scope>
    <source>
        <strain evidence="2 3">DSM 45486</strain>
    </source>
</reference>
<evidence type="ECO:0000313" key="3">
    <source>
        <dbReference type="Proteomes" id="UP000552097"/>
    </source>
</evidence>
<name>A0A7W9HE74_9PSEU</name>
<protein>
    <submittedName>
        <fullName evidence="2">Uncharacterized protein</fullName>
    </submittedName>
</protein>
<dbReference type="AlphaFoldDB" id="A0A7W9HE74"/>
<accession>A0A7W9HE74</accession>
<sequence length="175" mass="19383">MEFAVNITPSPSGPHREAAPPNQAPSAVDPGALCWWCGLEVDHRWPAAHPAAPLTAATDRPGAGTWPEHRFCADPVNRRFDAEDPDASAPVRRARLAFAVRLVGADDLTRAREWRRFQRGADPERTTVAHLRSLLRLGIRPRAADVVAVLCGPLTRRLYSAQVRRWALRVPTPLR</sequence>
<evidence type="ECO:0000256" key="1">
    <source>
        <dbReference type="SAM" id="MobiDB-lite"/>
    </source>
</evidence>
<evidence type="ECO:0000313" key="2">
    <source>
        <dbReference type="EMBL" id="MBB5800326.1"/>
    </source>
</evidence>
<dbReference type="RefSeq" id="WP_184914643.1">
    <property type="nucleotide sequence ID" value="NZ_JACHMO010000001.1"/>
</dbReference>
<dbReference type="Proteomes" id="UP000552097">
    <property type="component" value="Unassembled WGS sequence"/>
</dbReference>
<feature type="region of interest" description="Disordered" evidence="1">
    <location>
        <begin position="1"/>
        <end position="25"/>
    </location>
</feature>
<keyword evidence="3" id="KW-1185">Reference proteome</keyword>
<dbReference type="EMBL" id="JACHMO010000001">
    <property type="protein sequence ID" value="MBB5800326.1"/>
    <property type="molecule type" value="Genomic_DNA"/>
</dbReference>
<comment type="caution">
    <text evidence="2">The sequence shown here is derived from an EMBL/GenBank/DDBJ whole genome shotgun (WGS) entry which is preliminary data.</text>
</comment>
<proteinExistence type="predicted"/>